<accession>A0A7T6XFM1</accession>
<protein>
    <submittedName>
        <fullName evidence="1">Uncharacterized protein</fullName>
    </submittedName>
</protein>
<gene>
    <name evidence="1" type="ORF">Pdw03_3108</name>
</gene>
<dbReference type="RefSeq" id="XP_065955785.1">
    <property type="nucleotide sequence ID" value="XM_066100385.1"/>
</dbReference>
<proteinExistence type="predicted"/>
<evidence type="ECO:0000313" key="2">
    <source>
        <dbReference type="Proteomes" id="UP000595662"/>
    </source>
</evidence>
<dbReference type="EMBL" id="CP060774">
    <property type="protein sequence ID" value="QQK40254.1"/>
    <property type="molecule type" value="Genomic_DNA"/>
</dbReference>
<reference evidence="1 2" key="1">
    <citation type="submission" date="2020-08" db="EMBL/GenBank/DDBJ databases">
        <title>The completed genome sequence of the pathogenic ascomycete fungus Penicillium digitatum.</title>
        <authorList>
            <person name="Wang M."/>
        </authorList>
    </citation>
    <scope>NUCLEOTIDE SEQUENCE [LARGE SCALE GENOMIC DNA]</scope>
    <source>
        <strain evidence="1 2">PdW03</strain>
    </source>
</reference>
<dbReference type="GeneID" id="90952469"/>
<dbReference type="Proteomes" id="UP000595662">
    <property type="component" value="Chromosome 1"/>
</dbReference>
<name>A0A7T6XFM1_PENDI</name>
<sequence>MVNLVARNVRLSARRLDCEIGMRDRRLANPNRINFNSDTSTTNLLPAIDSIDLKLDTGVFVSAVKVDWIEPSTEI</sequence>
<organism evidence="1 2">
    <name type="scientific">Penicillium digitatum</name>
    <name type="common">Green mold</name>
    <dbReference type="NCBI Taxonomy" id="36651"/>
    <lineage>
        <taxon>Eukaryota</taxon>
        <taxon>Fungi</taxon>
        <taxon>Dikarya</taxon>
        <taxon>Ascomycota</taxon>
        <taxon>Pezizomycotina</taxon>
        <taxon>Eurotiomycetes</taxon>
        <taxon>Eurotiomycetidae</taxon>
        <taxon>Eurotiales</taxon>
        <taxon>Aspergillaceae</taxon>
        <taxon>Penicillium</taxon>
    </lineage>
</organism>
<dbReference type="AlphaFoldDB" id="A0A7T6XFM1"/>
<evidence type="ECO:0000313" key="1">
    <source>
        <dbReference type="EMBL" id="QQK40254.1"/>
    </source>
</evidence>